<evidence type="ECO:0000313" key="3">
    <source>
        <dbReference type="Proteomes" id="UP000095751"/>
    </source>
</evidence>
<accession>A0A1E7EKK3</accession>
<keyword evidence="3" id="KW-1185">Reference proteome</keyword>
<dbReference type="AlphaFoldDB" id="A0A1E7EKK3"/>
<name>A0A1E7EKK3_9STRA</name>
<reference evidence="2 3" key="1">
    <citation type="submission" date="2016-09" db="EMBL/GenBank/DDBJ databases">
        <title>Extensive genetic diversity and differential bi-allelic expression allows diatom success in the polar Southern Ocean.</title>
        <authorList>
            <consortium name="DOE Joint Genome Institute"/>
            <person name="Mock T."/>
            <person name="Otillar R.P."/>
            <person name="Strauss J."/>
            <person name="Dupont C."/>
            <person name="Frickenhaus S."/>
            <person name="Maumus F."/>
            <person name="Mcmullan M."/>
            <person name="Sanges R."/>
            <person name="Schmutz J."/>
            <person name="Toseland A."/>
            <person name="Valas R."/>
            <person name="Veluchamy A."/>
            <person name="Ward B.J."/>
            <person name="Allen A."/>
            <person name="Barry K."/>
            <person name="Falciatore A."/>
            <person name="Ferrante M."/>
            <person name="Fortunato A.E."/>
            <person name="Gloeckner G."/>
            <person name="Gruber A."/>
            <person name="Hipkin R."/>
            <person name="Janech M."/>
            <person name="Kroth P."/>
            <person name="Leese F."/>
            <person name="Lindquist E."/>
            <person name="Lyon B.R."/>
            <person name="Martin J."/>
            <person name="Mayer C."/>
            <person name="Parker M."/>
            <person name="Quesneville H."/>
            <person name="Raymond J."/>
            <person name="Uhlig C."/>
            <person name="Valentin K.U."/>
            <person name="Worden A.Z."/>
            <person name="Armbrust E.V."/>
            <person name="Bowler C."/>
            <person name="Green B."/>
            <person name="Moulton V."/>
            <person name="Van Oosterhout C."/>
            <person name="Grigoriev I."/>
        </authorList>
    </citation>
    <scope>NUCLEOTIDE SEQUENCE [LARGE SCALE GENOMIC DNA]</scope>
    <source>
        <strain evidence="2 3">CCMP1102</strain>
    </source>
</reference>
<dbReference type="InParanoid" id="A0A1E7EKK3"/>
<sequence length="156" mass="17283">MSDIPSARPYYTIEAAVSSELGVENRDPDKIHHVEQSVVVEHHRIVEGAILETVLIGGIAALGAKAYLDHEAREHNKRAKGLDNVDFGFRHEVEDGGGEVHEHGHEHDSGQHLNHRINHHGSQECQGGPPDPFFPLLGAKHANIDQRKSIKSQKNR</sequence>
<organism evidence="2 3">
    <name type="scientific">Fragilariopsis cylindrus CCMP1102</name>
    <dbReference type="NCBI Taxonomy" id="635003"/>
    <lineage>
        <taxon>Eukaryota</taxon>
        <taxon>Sar</taxon>
        <taxon>Stramenopiles</taxon>
        <taxon>Ochrophyta</taxon>
        <taxon>Bacillariophyta</taxon>
        <taxon>Bacillariophyceae</taxon>
        <taxon>Bacillariophycidae</taxon>
        <taxon>Bacillariales</taxon>
        <taxon>Bacillariaceae</taxon>
        <taxon>Fragilariopsis</taxon>
    </lineage>
</organism>
<gene>
    <name evidence="2" type="ORF">FRACYDRAFT_254575</name>
</gene>
<dbReference type="KEGG" id="fcy:FRACYDRAFT_254575"/>
<protein>
    <submittedName>
        <fullName evidence="2">Uncharacterized protein</fullName>
    </submittedName>
</protein>
<proteinExistence type="predicted"/>
<feature type="compositionally biased region" description="Basic and acidic residues" evidence="1">
    <location>
        <begin position="99"/>
        <end position="110"/>
    </location>
</feature>
<dbReference type="EMBL" id="KV784409">
    <property type="protein sequence ID" value="OEU06416.1"/>
    <property type="molecule type" value="Genomic_DNA"/>
</dbReference>
<evidence type="ECO:0000313" key="2">
    <source>
        <dbReference type="EMBL" id="OEU06416.1"/>
    </source>
</evidence>
<evidence type="ECO:0000256" key="1">
    <source>
        <dbReference type="SAM" id="MobiDB-lite"/>
    </source>
</evidence>
<dbReference type="Proteomes" id="UP000095751">
    <property type="component" value="Unassembled WGS sequence"/>
</dbReference>
<feature type="region of interest" description="Disordered" evidence="1">
    <location>
        <begin position="99"/>
        <end position="133"/>
    </location>
</feature>